<sequence>MDGIESYESEMKPAGCDELASRERSEPHLRVLFHVSIKNQTATFEAMTSIGSRPTSGTRIDIITGIIVLDGSGIIIKVGSSKKSVGNF</sequence>
<dbReference type="AlphaFoldDB" id="A0A451ABH4"/>
<protein>
    <submittedName>
        <fullName evidence="2">Uncharacterized protein</fullName>
    </submittedName>
</protein>
<gene>
    <name evidence="2" type="ORF">BECKTC1821F_GA0114240_10938</name>
</gene>
<dbReference type="EMBL" id="CAADFW010000093">
    <property type="protein sequence ID" value="VFK63367.1"/>
    <property type="molecule type" value="Genomic_DNA"/>
</dbReference>
<evidence type="ECO:0000313" key="2">
    <source>
        <dbReference type="EMBL" id="VFK63367.1"/>
    </source>
</evidence>
<proteinExistence type="predicted"/>
<name>A0A451ABH4_9GAMM</name>
<accession>A0A451ABH4</accession>
<evidence type="ECO:0000256" key="1">
    <source>
        <dbReference type="SAM" id="MobiDB-lite"/>
    </source>
</evidence>
<organism evidence="2">
    <name type="scientific">Candidatus Kentrum sp. TC</name>
    <dbReference type="NCBI Taxonomy" id="2126339"/>
    <lineage>
        <taxon>Bacteria</taxon>
        <taxon>Pseudomonadati</taxon>
        <taxon>Pseudomonadota</taxon>
        <taxon>Gammaproteobacteria</taxon>
        <taxon>Candidatus Kentrum</taxon>
    </lineage>
</organism>
<reference evidence="2" key="1">
    <citation type="submission" date="2019-02" db="EMBL/GenBank/DDBJ databases">
        <authorList>
            <person name="Gruber-Vodicka R. H."/>
            <person name="Seah K. B. B."/>
        </authorList>
    </citation>
    <scope>NUCLEOTIDE SEQUENCE</scope>
    <source>
        <strain evidence="2">BECK_BZ126</strain>
    </source>
</reference>
<feature type="region of interest" description="Disordered" evidence="1">
    <location>
        <begin position="1"/>
        <end position="20"/>
    </location>
</feature>